<dbReference type="InterPro" id="IPR051316">
    <property type="entry name" value="Zinc-reg_GTPase_activator"/>
</dbReference>
<dbReference type="PANTHER" id="PTHR13748:SF31">
    <property type="entry name" value="ZINC-REGULATED GTPASE METALLOPROTEIN ACTIVATOR 1A-RELATED"/>
    <property type="match status" value="1"/>
</dbReference>
<proteinExistence type="predicted"/>
<protein>
    <submittedName>
        <fullName evidence="2">Cobw-related like protein</fullName>
    </submittedName>
</protein>
<dbReference type="Gene3D" id="3.40.50.300">
    <property type="entry name" value="P-loop containing nucleotide triphosphate hydrolases"/>
    <property type="match status" value="1"/>
</dbReference>
<name>A0AAD8PGE6_BABGI</name>
<evidence type="ECO:0000313" key="3">
    <source>
        <dbReference type="Proteomes" id="UP001230268"/>
    </source>
</evidence>
<accession>A0AAD8PGE6</accession>
<dbReference type="InterPro" id="IPR003495">
    <property type="entry name" value="CobW/HypB/UreG_nucleotide-bd"/>
</dbReference>
<dbReference type="GO" id="GO:0005737">
    <property type="term" value="C:cytoplasm"/>
    <property type="evidence" value="ECO:0007669"/>
    <property type="project" value="TreeGrafter"/>
</dbReference>
<dbReference type="SUPFAM" id="SSF90002">
    <property type="entry name" value="Hypothetical protein YjiA, C-terminal domain"/>
    <property type="match status" value="1"/>
</dbReference>
<dbReference type="Pfam" id="PF02492">
    <property type="entry name" value="cobW"/>
    <property type="match status" value="1"/>
</dbReference>
<dbReference type="Proteomes" id="UP001230268">
    <property type="component" value="Unassembled WGS sequence"/>
</dbReference>
<organism evidence="2 3">
    <name type="scientific">Babesia gibsoni</name>
    <dbReference type="NCBI Taxonomy" id="33632"/>
    <lineage>
        <taxon>Eukaryota</taxon>
        <taxon>Sar</taxon>
        <taxon>Alveolata</taxon>
        <taxon>Apicomplexa</taxon>
        <taxon>Aconoidasida</taxon>
        <taxon>Piroplasmida</taxon>
        <taxon>Babesiidae</taxon>
        <taxon>Babesia</taxon>
    </lineage>
</organism>
<dbReference type="Gene3D" id="3.30.1220.10">
    <property type="entry name" value="CobW-like, C-terminal domain"/>
    <property type="match status" value="1"/>
</dbReference>
<dbReference type="InterPro" id="IPR027417">
    <property type="entry name" value="P-loop_NTPase"/>
</dbReference>
<dbReference type="InterPro" id="IPR036627">
    <property type="entry name" value="CobW-likC_sf"/>
</dbReference>
<dbReference type="PANTHER" id="PTHR13748">
    <property type="entry name" value="COBW-RELATED"/>
    <property type="match status" value="1"/>
</dbReference>
<sequence length="407" mass="44917">MTDEHTSDSKIPVTLVTGFLGSGKTTFIHRLLKERHGMRIAVLQNEFSSEMGIEKPVLSAGGASVFELPNGCLCCSLRNGIVEAVESILQFKHKFDWLVVEAAGNVDPLELVSNFWVDPESQLVLDGVLTVTCPTVLCSIFSELSKDREIILCSDGEGIKQEDATNNANRGMNHNAVSQRFKLLGNDTVDGKDMHELMAKQLSVADAIIINKIDRWDIFNAVQNNSTIVPSAEPDDKHADGSDTVVPEKIKDLLKSINPNARLIAASFCNVNLDVVMNLQMFNASRILTFTSDDKAGHHHHEDSTKSHVFVKTSGQYSLAYVNDFISTLLWESGMSIYRCKGIFRAVKDCEMIAEPNGDTSTFQLQSVGMTFEITEAAEVEIEDNRFLFIGPNLHDGHIINGLKLSQ</sequence>
<gene>
    <name evidence="2" type="ORF">BgAZ_107770</name>
</gene>
<dbReference type="SUPFAM" id="SSF52540">
    <property type="entry name" value="P-loop containing nucleoside triphosphate hydrolases"/>
    <property type="match status" value="1"/>
</dbReference>
<evidence type="ECO:0000313" key="2">
    <source>
        <dbReference type="EMBL" id="KAK1444871.1"/>
    </source>
</evidence>
<comment type="caution">
    <text evidence="2">The sequence shown here is derived from an EMBL/GenBank/DDBJ whole genome shotgun (WGS) entry which is preliminary data.</text>
</comment>
<feature type="domain" description="CobW/HypB/UreG nucleotide-binding" evidence="1">
    <location>
        <begin position="12"/>
        <end position="217"/>
    </location>
</feature>
<dbReference type="AlphaFoldDB" id="A0AAD8PGE6"/>
<reference evidence="2" key="1">
    <citation type="submission" date="2023-08" db="EMBL/GenBank/DDBJ databases">
        <title>Draft sequence of the Babesia gibsoni genome.</title>
        <authorList>
            <person name="Yamagishi J.Y."/>
            <person name="Xuan X.X."/>
        </authorList>
    </citation>
    <scope>NUCLEOTIDE SEQUENCE</scope>
    <source>
        <strain evidence="2">Azabu</strain>
    </source>
</reference>
<dbReference type="EMBL" id="JAVEPI010000001">
    <property type="protein sequence ID" value="KAK1444871.1"/>
    <property type="molecule type" value="Genomic_DNA"/>
</dbReference>
<dbReference type="CDD" id="cd03112">
    <property type="entry name" value="CobW-like"/>
    <property type="match status" value="1"/>
</dbReference>
<keyword evidence="3" id="KW-1185">Reference proteome</keyword>
<evidence type="ECO:0000259" key="1">
    <source>
        <dbReference type="Pfam" id="PF02492"/>
    </source>
</evidence>